<feature type="compositionally biased region" description="Low complexity" evidence="2">
    <location>
        <begin position="579"/>
        <end position="602"/>
    </location>
</feature>
<feature type="region of interest" description="Disordered" evidence="2">
    <location>
        <begin position="744"/>
        <end position="770"/>
    </location>
</feature>
<feature type="region of interest" description="Disordered" evidence="2">
    <location>
        <begin position="453"/>
        <end position="483"/>
    </location>
</feature>
<proteinExistence type="predicted"/>
<feature type="compositionally biased region" description="Low complexity" evidence="2">
    <location>
        <begin position="453"/>
        <end position="462"/>
    </location>
</feature>
<keyword evidence="4" id="KW-1185">Reference proteome</keyword>
<sequence>MRSPRLAGRGQDQDQEAHDPNRAGGSEVKKRGPLGGLEGSRRKQQRKKPSKKDRRRVSFAPDPELTLVHHFVKDDDYMSHSDGGGRFMVTYADEEPSVGVAPPAQQQQHPALAGCETGGGGSYFPGFWAKAVPENSPLSDVRAPPESPDAVSMELTMPAAPAHQQQQQQHVPGEVTAGLPSLGALAEADEWEEADGGAAAQHAAPGEVTAALPSLGALADADELEAAAADAAAANLTHNITAALPGLGDLVEEDEGGASAAEGADGDTVGMDLTVAAGRVLEHHLQQQQQHAEEAAQRSPAPTAVVDVASSPAAAAHEVEQPAADVQAAAQHPALAQPETASASAELEPTQQVGSPATRGRSLGRMSLGRVSLGGTDEVAGEATKAAQLNKWGFAPGQEDTLDINLEMHGKLIMGDQTFSRMYCDNTTDDGGYCDRTDNTGSSPALLVAGGDATGEAAAAAPSPAPSQAAPPAPSPAPSAGRAYPPAAPVPNWTAPAFVPPYAQAPAGSSAPSDHPALVHSPDVTGSSFNTLETRRVSVGVDMRRASISSRRFSMQDATGRLLADDGLLSGGDAPALPAAAATPAGEALPPADARALASSGPRSRRRSSGAAFLVRGDVTEALLADEEDSLGGDEGGALADLKRQMRLLSQSSPVAALVQPEAVAAVAAAAEEEAAELAAAELQAEQAVHPTAAPAAAKTPRAAVSMGYADSHNPATAALLRSNGTTRLLADSLGVADDDDEEDLLADDGEEGGGATGGPSPAGMRLGDAGGVTARTNGTTKLLADMTMASVVGAKLLGRPGVAGTPELAHGAGNDGLTDYSLDEFEAPPELPDGAAAGEDEDMLAEAPSVEEQEQYGLAQQQQYVQPAEDYASPALAPAGREFGAGYPLDGLAAGDGPIPGGPKLARTPVTARPASAARPQHGTPHSQPRTLRSQQLHQHSHATPTTHGTHRLARTPGSVRPPAAAYPTEADLTADNVIPGGPKLARTPMGRTPATGGYTGGYAAAPGSAVAQHYPGSARGVRFAPGPGSASAQRYPGSAVAAHRAGGLTPRQFAPQPMTFQDFARLTEVQFLDNLRRGASINYADLQPNPVPASLAEAYRLLTVISLQVTTLESGIRILQEEVQARRISVADAEQLVGQVNPVAFQKAAAADDEVLEDLKDHVGQLKKVCRLKAVYCLKDVRRQMEESRGGRLLRNLEALQGDLALAESSKEQLEGVAQAAEQFISEQHRRMAQEDQAHQEEAERRTALVKMRHAVAEEVAANEQRRQQLAEVQERAAKLREEHSVLQREREALRARTDALQMTLLQSQGRAGGLGNDSEPAAILQKLEELDTLKRCVGWELESAAEDPVSGEVALRVGGLFRLCLSISRAGASTTLEMLPEEGCRVPADCRALLAALAGCAGGATLEVHVGECSGPTVAAVVQATTARISRLAELAGELDGLRLAFPALSEVSCSADGTVELSLLNLDAEAKLSVQLHLPASYPLGPVQHKARLWFGDEAQLGGQRIAAAVAAAPEAPGRLKAICSQLSQLMREALPAPALPTLPALEQDAAFSKNWENPLFGCTPALSART</sequence>
<feature type="region of interest" description="Disordered" evidence="2">
    <location>
        <begin position="895"/>
        <end position="994"/>
    </location>
</feature>
<feature type="coiled-coil region" evidence="1">
    <location>
        <begin position="1265"/>
        <end position="1299"/>
    </location>
</feature>
<feature type="compositionally biased region" description="Low complexity" evidence="2">
    <location>
        <begin position="359"/>
        <end position="369"/>
    </location>
</feature>
<evidence type="ECO:0000313" key="3">
    <source>
        <dbReference type="EMBL" id="PSC75126.1"/>
    </source>
</evidence>
<feature type="region of interest" description="Disordered" evidence="2">
    <location>
        <begin position="1"/>
        <end position="64"/>
    </location>
</feature>
<keyword evidence="1" id="KW-0175">Coiled coil</keyword>
<feature type="compositionally biased region" description="Polar residues" evidence="2">
    <location>
        <begin position="925"/>
        <end position="949"/>
    </location>
</feature>
<protein>
    <submittedName>
        <fullName evidence="3">Uncharacterized protein</fullName>
    </submittedName>
</protein>
<feature type="region of interest" description="Disordered" evidence="2">
    <location>
        <begin position="579"/>
        <end position="609"/>
    </location>
</feature>
<feature type="compositionally biased region" description="Basic residues" evidence="2">
    <location>
        <begin position="42"/>
        <end position="57"/>
    </location>
</feature>
<dbReference type="PANTHER" id="PTHR48125">
    <property type="entry name" value="LP07818P1"/>
    <property type="match status" value="1"/>
</dbReference>
<comment type="caution">
    <text evidence="3">The sequence shown here is derived from an EMBL/GenBank/DDBJ whole genome shotgun (WGS) entry which is preliminary data.</text>
</comment>
<accession>A0A2P6VLZ4</accession>
<evidence type="ECO:0000256" key="2">
    <source>
        <dbReference type="SAM" id="MobiDB-lite"/>
    </source>
</evidence>
<feature type="compositionally biased region" description="Polar residues" evidence="2">
    <location>
        <begin position="339"/>
        <end position="355"/>
    </location>
</feature>
<feature type="compositionally biased region" description="Low complexity" evidence="2">
    <location>
        <begin position="297"/>
        <end position="338"/>
    </location>
</feature>
<dbReference type="Proteomes" id="UP000239649">
    <property type="component" value="Unassembled WGS sequence"/>
</dbReference>
<evidence type="ECO:0000313" key="4">
    <source>
        <dbReference type="Proteomes" id="UP000239649"/>
    </source>
</evidence>
<feature type="compositionally biased region" description="Pro residues" evidence="2">
    <location>
        <begin position="463"/>
        <end position="477"/>
    </location>
</feature>
<feature type="region of interest" description="Disordered" evidence="2">
    <location>
        <begin position="505"/>
        <end position="524"/>
    </location>
</feature>
<dbReference type="OrthoDB" id="512055at2759"/>
<organism evidence="3 4">
    <name type="scientific">Micractinium conductrix</name>
    <dbReference type="NCBI Taxonomy" id="554055"/>
    <lineage>
        <taxon>Eukaryota</taxon>
        <taxon>Viridiplantae</taxon>
        <taxon>Chlorophyta</taxon>
        <taxon>core chlorophytes</taxon>
        <taxon>Trebouxiophyceae</taxon>
        <taxon>Chlorellales</taxon>
        <taxon>Chlorellaceae</taxon>
        <taxon>Chlorella clade</taxon>
        <taxon>Micractinium</taxon>
    </lineage>
</organism>
<name>A0A2P6VLZ4_9CHLO</name>
<dbReference type="EMBL" id="LHPF02000003">
    <property type="protein sequence ID" value="PSC75126.1"/>
    <property type="molecule type" value="Genomic_DNA"/>
</dbReference>
<gene>
    <name evidence="3" type="ORF">C2E20_1703</name>
</gene>
<reference evidence="3 4" key="1">
    <citation type="journal article" date="2018" name="Plant J.">
        <title>Genome sequences of Chlorella sorokiniana UTEX 1602 and Micractinium conductrix SAG 241.80: implications to maltose excretion by a green alga.</title>
        <authorList>
            <person name="Arriola M.B."/>
            <person name="Velmurugan N."/>
            <person name="Zhang Y."/>
            <person name="Plunkett M.H."/>
            <person name="Hondzo H."/>
            <person name="Barney B.M."/>
        </authorList>
    </citation>
    <scope>NUCLEOTIDE SEQUENCE [LARGE SCALE GENOMIC DNA]</scope>
    <source>
        <strain evidence="3 4">SAG 241.80</strain>
    </source>
</reference>
<feature type="compositionally biased region" description="Basic and acidic residues" evidence="2">
    <location>
        <begin position="284"/>
        <end position="296"/>
    </location>
</feature>
<dbReference type="STRING" id="554055.A0A2P6VLZ4"/>
<evidence type="ECO:0000256" key="1">
    <source>
        <dbReference type="SAM" id="Coils"/>
    </source>
</evidence>
<feature type="region of interest" description="Disordered" evidence="2">
    <location>
        <begin position="284"/>
        <end position="369"/>
    </location>
</feature>
<feature type="compositionally biased region" description="Basic and acidic residues" evidence="2">
    <location>
        <begin position="11"/>
        <end position="21"/>
    </location>
</feature>